<dbReference type="EMBL" id="JARKIB010000054">
    <property type="protein sequence ID" value="KAJ7753765.1"/>
    <property type="molecule type" value="Genomic_DNA"/>
</dbReference>
<keyword evidence="2" id="KW-1185">Reference proteome</keyword>
<dbReference type="Proteomes" id="UP001215598">
    <property type="component" value="Unassembled WGS sequence"/>
</dbReference>
<gene>
    <name evidence="1" type="ORF">B0H16DRAFT_1722964</name>
</gene>
<evidence type="ECO:0000313" key="2">
    <source>
        <dbReference type="Proteomes" id="UP001215598"/>
    </source>
</evidence>
<dbReference type="AlphaFoldDB" id="A0AAD7NBH5"/>
<name>A0AAD7NBH5_9AGAR</name>
<comment type="caution">
    <text evidence="1">The sequence shown here is derived from an EMBL/GenBank/DDBJ whole genome shotgun (WGS) entry which is preliminary data.</text>
</comment>
<organism evidence="1 2">
    <name type="scientific">Mycena metata</name>
    <dbReference type="NCBI Taxonomy" id="1033252"/>
    <lineage>
        <taxon>Eukaryota</taxon>
        <taxon>Fungi</taxon>
        <taxon>Dikarya</taxon>
        <taxon>Basidiomycota</taxon>
        <taxon>Agaricomycotina</taxon>
        <taxon>Agaricomycetes</taxon>
        <taxon>Agaricomycetidae</taxon>
        <taxon>Agaricales</taxon>
        <taxon>Marasmiineae</taxon>
        <taxon>Mycenaceae</taxon>
        <taxon>Mycena</taxon>
    </lineage>
</organism>
<protein>
    <recommendedName>
        <fullName evidence="3">Zn(2)-C6 fungal-type domain-containing protein</fullName>
    </recommendedName>
</protein>
<evidence type="ECO:0000313" key="1">
    <source>
        <dbReference type="EMBL" id="KAJ7753765.1"/>
    </source>
</evidence>
<sequence length="244" mass="27806">MNSKQDTNDLMRRFWFRVGDLCARSRISSGWVGTEELRKWNKENCSPCGKCLLSKVHKVCDIMDDHPSCLTCRNKKIRCDRRARFVYEHTKDEFFSDFEEFMIAFNRAPPKDVREIKKHKSRTRKMAMEALNGSNNGSCSDAAPTMAVALCAGCIQDFERGKKAGKKKRIHASTSGRPLHALTPVSNFEALLQHLKAARTQIQSMRCELKHILATAGEPDSSIDQLVSIADYYESAISEHQRYL</sequence>
<proteinExistence type="predicted"/>
<reference evidence="1" key="1">
    <citation type="submission" date="2023-03" db="EMBL/GenBank/DDBJ databases">
        <title>Massive genome expansion in bonnet fungi (Mycena s.s.) driven by repeated elements and novel gene families across ecological guilds.</title>
        <authorList>
            <consortium name="Lawrence Berkeley National Laboratory"/>
            <person name="Harder C.B."/>
            <person name="Miyauchi S."/>
            <person name="Viragh M."/>
            <person name="Kuo A."/>
            <person name="Thoen E."/>
            <person name="Andreopoulos B."/>
            <person name="Lu D."/>
            <person name="Skrede I."/>
            <person name="Drula E."/>
            <person name="Henrissat B."/>
            <person name="Morin E."/>
            <person name="Kohler A."/>
            <person name="Barry K."/>
            <person name="LaButti K."/>
            <person name="Morin E."/>
            <person name="Salamov A."/>
            <person name="Lipzen A."/>
            <person name="Mereny Z."/>
            <person name="Hegedus B."/>
            <person name="Baldrian P."/>
            <person name="Stursova M."/>
            <person name="Weitz H."/>
            <person name="Taylor A."/>
            <person name="Grigoriev I.V."/>
            <person name="Nagy L.G."/>
            <person name="Martin F."/>
            <person name="Kauserud H."/>
        </authorList>
    </citation>
    <scope>NUCLEOTIDE SEQUENCE</scope>
    <source>
        <strain evidence="1">CBHHK182m</strain>
    </source>
</reference>
<evidence type="ECO:0008006" key="3">
    <source>
        <dbReference type="Google" id="ProtNLM"/>
    </source>
</evidence>
<accession>A0AAD7NBH5</accession>